<keyword evidence="2" id="KW-1185">Reference proteome</keyword>
<dbReference type="AlphaFoldDB" id="A0A7W7ZZX2"/>
<dbReference type="Proteomes" id="UP000568380">
    <property type="component" value="Unassembled WGS sequence"/>
</dbReference>
<dbReference type="RefSeq" id="WP_184959761.1">
    <property type="nucleotide sequence ID" value="NZ_JACHIN010000002.1"/>
</dbReference>
<protein>
    <submittedName>
        <fullName evidence="1">Uncharacterized protein</fullName>
    </submittedName>
</protein>
<evidence type="ECO:0000313" key="1">
    <source>
        <dbReference type="EMBL" id="MBB5076311.1"/>
    </source>
</evidence>
<proteinExistence type="predicted"/>
<sequence length="652" mass="68318">MWHFITFGIFILCLHRESVYVNPTLHLASLRKLGLVIGTTLLSIVAALGPGLQYVPAQAATAGNGQFKQLWETVLLDTRSGSGTPTGASAQIPAEGSLTFRTTGKAGIPASSVAAVSLKFIVHSPAAGGWLEAYPAGESAPHVSSLTWAPGESTAGADFTRVSDSGTITIVNHGTGPIHLTASTNGYFQDAAGAGDKTGYVPVESAVVYDTRSGTGTPARTTPIPANSEVSFQVLGRAGIPADANSAAAVAFNVVASQQTAGGSISLRNSGVPGGGNPILSYIAGEANSAFTIAQSAASGTFIVRNNGSGTVHVSVSVRGYFDFANSATAGRFMPTHPQVIVETLEGTGVNGDQTPIPAGGSITISTAAYTGQPSNNLVAVALSINVRGPMGDGYVSVYRPGRNDPKVPTVYFSAGESNVGFETIAPDDSGRVSVANHSTGTIHLQITGRGYFVKSTGEEGTAIPAEARQALDSIKAANGEVSQDNRETLLRYPVIGGKVLDPSQVEEGFEDSPETEEEVPVEEFPELEGTMAAKAKVKATCKITNRYQVHHTVTRTVGWKYHTRVKWCYTKSGVTSVPERSHFFSSVLSTFKEEAKSGFIKTYNVSGTTREVHSQKTIENCLLKYGCVGTWMPWNRVKVNNKGTVSFSSGT</sequence>
<dbReference type="EMBL" id="JACHIN010000002">
    <property type="protein sequence ID" value="MBB5076311.1"/>
    <property type="molecule type" value="Genomic_DNA"/>
</dbReference>
<organism evidence="1 2">
    <name type="scientific">Nonomuraea endophytica</name>
    <dbReference type="NCBI Taxonomy" id="714136"/>
    <lineage>
        <taxon>Bacteria</taxon>
        <taxon>Bacillati</taxon>
        <taxon>Actinomycetota</taxon>
        <taxon>Actinomycetes</taxon>
        <taxon>Streptosporangiales</taxon>
        <taxon>Streptosporangiaceae</taxon>
        <taxon>Nonomuraea</taxon>
    </lineage>
</organism>
<name>A0A7W7ZZX2_9ACTN</name>
<gene>
    <name evidence="1" type="ORF">HNR40_001775</name>
</gene>
<accession>A0A7W7ZZX2</accession>
<evidence type="ECO:0000313" key="2">
    <source>
        <dbReference type="Proteomes" id="UP000568380"/>
    </source>
</evidence>
<reference evidence="1 2" key="1">
    <citation type="submission" date="2020-08" db="EMBL/GenBank/DDBJ databases">
        <title>Genomic Encyclopedia of Type Strains, Phase IV (KMG-IV): sequencing the most valuable type-strain genomes for metagenomic binning, comparative biology and taxonomic classification.</title>
        <authorList>
            <person name="Goeker M."/>
        </authorList>
    </citation>
    <scope>NUCLEOTIDE SEQUENCE [LARGE SCALE GENOMIC DNA]</scope>
    <source>
        <strain evidence="1 2">DSM 45385</strain>
    </source>
</reference>
<comment type="caution">
    <text evidence="1">The sequence shown here is derived from an EMBL/GenBank/DDBJ whole genome shotgun (WGS) entry which is preliminary data.</text>
</comment>